<keyword evidence="2" id="KW-0479">Metal-binding</keyword>
<dbReference type="PANTHER" id="PTHR22726:SF1">
    <property type="entry name" value="METALLOENDOPEPTIDASE OMA1, MITOCHONDRIAL"/>
    <property type="match status" value="1"/>
</dbReference>
<organism evidence="9 10">
    <name type="scientific">Desulfobotulus alkaliphilus</name>
    <dbReference type="NCBI Taxonomy" id="622671"/>
    <lineage>
        <taxon>Bacteria</taxon>
        <taxon>Pseudomonadati</taxon>
        <taxon>Thermodesulfobacteriota</taxon>
        <taxon>Desulfobacteria</taxon>
        <taxon>Desulfobacterales</taxon>
        <taxon>Desulfobacteraceae</taxon>
        <taxon>Desulfobotulus</taxon>
    </lineage>
</organism>
<protein>
    <submittedName>
        <fullName evidence="9">Peptidase M48-like protein</fullName>
    </submittedName>
</protein>
<keyword evidence="3 6" id="KW-0378">Hydrolase</keyword>
<dbReference type="GO" id="GO:0046872">
    <property type="term" value="F:metal ion binding"/>
    <property type="evidence" value="ECO:0007669"/>
    <property type="project" value="UniProtKB-KW"/>
</dbReference>
<reference evidence="9 10" key="1">
    <citation type="submission" date="2019-07" db="EMBL/GenBank/DDBJ databases">
        <title>Genome sequencing of 100 strains of the haloalkaliphilic chemolithoautotrophic sulfur-oxidizing bacterium Thioalkalivibrio.</title>
        <authorList>
            <person name="Muyzer G."/>
        </authorList>
    </citation>
    <scope>NUCLEOTIDE SEQUENCE [LARGE SCALE GENOMIC DNA]</scope>
    <source>
        <strain evidence="9 10">ASO4-4</strain>
    </source>
</reference>
<sequence>MKKAAFLLLCLSMTFFAGCKTMGVVSEVGTTVGVASGTISESQAEAIKRSSAALAKSFEDITPEQEYYIGRSVGAVILSSYKVWNNEKATDYVNVLGQTLALYSRTPETYRGYAFLILDSDEINAFAAPSGFIFITRGMLRLCNNETELAAVLAHEIAHVSEKHGLKAIRRSRLTTALTTIAVEGAGAFAGGHLAELTEAFGGSVADITGTLMTNGYSRAFEREADAGAVAILRAAGYDPAGLPNMLSAMEIHLKPGAPDFANTHPAPRNRIAELRQMGVQARTIQAHHVRDARFKNALGSV</sequence>
<feature type="chain" id="PRO_5021814772" evidence="7">
    <location>
        <begin position="18"/>
        <end position="302"/>
    </location>
</feature>
<accession>A0A562RXV0</accession>
<keyword evidence="5 6" id="KW-0482">Metalloprotease</keyword>
<keyword evidence="4 6" id="KW-0862">Zinc</keyword>
<dbReference type="RefSeq" id="WP_144683680.1">
    <property type="nucleotide sequence ID" value="NZ_VLLC01000008.1"/>
</dbReference>
<evidence type="ECO:0000256" key="5">
    <source>
        <dbReference type="ARBA" id="ARBA00023049"/>
    </source>
</evidence>
<dbReference type="InterPro" id="IPR001915">
    <property type="entry name" value="Peptidase_M48"/>
</dbReference>
<evidence type="ECO:0000259" key="8">
    <source>
        <dbReference type="Pfam" id="PF01435"/>
    </source>
</evidence>
<dbReference type="AlphaFoldDB" id="A0A562RXV0"/>
<evidence type="ECO:0000313" key="9">
    <source>
        <dbReference type="EMBL" id="TWI73216.1"/>
    </source>
</evidence>
<evidence type="ECO:0000256" key="6">
    <source>
        <dbReference type="RuleBase" id="RU003983"/>
    </source>
</evidence>
<feature type="signal peptide" evidence="7">
    <location>
        <begin position="1"/>
        <end position="17"/>
    </location>
</feature>
<name>A0A562RXV0_9BACT</name>
<dbReference type="PANTHER" id="PTHR22726">
    <property type="entry name" value="METALLOENDOPEPTIDASE OMA1"/>
    <property type="match status" value="1"/>
</dbReference>
<evidence type="ECO:0000256" key="4">
    <source>
        <dbReference type="ARBA" id="ARBA00022833"/>
    </source>
</evidence>
<comment type="similarity">
    <text evidence="6">Belongs to the peptidase M48 family.</text>
</comment>
<gene>
    <name evidence="9" type="ORF">LZ24_01303</name>
</gene>
<feature type="domain" description="Peptidase M48" evidence="8">
    <location>
        <begin position="97"/>
        <end position="278"/>
    </location>
</feature>
<dbReference type="InterPro" id="IPR051156">
    <property type="entry name" value="Mito/Outer_Membr_Metalloprot"/>
</dbReference>
<dbReference type="GO" id="GO:0004222">
    <property type="term" value="F:metalloendopeptidase activity"/>
    <property type="evidence" value="ECO:0007669"/>
    <property type="project" value="InterPro"/>
</dbReference>
<dbReference type="OrthoDB" id="9810445at2"/>
<proteinExistence type="inferred from homology"/>
<dbReference type="Proteomes" id="UP000318307">
    <property type="component" value="Unassembled WGS sequence"/>
</dbReference>
<evidence type="ECO:0000256" key="3">
    <source>
        <dbReference type="ARBA" id="ARBA00022801"/>
    </source>
</evidence>
<dbReference type="Pfam" id="PF01435">
    <property type="entry name" value="Peptidase_M48"/>
    <property type="match status" value="1"/>
</dbReference>
<keyword evidence="7" id="KW-0732">Signal</keyword>
<dbReference type="EMBL" id="VLLC01000008">
    <property type="protein sequence ID" value="TWI73216.1"/>
    <property type="molecule type" value="Genomic_DNA"/>
</dbReference>
<dbReference type="GO" id="GO:0051603">
    <property type="term" value="P:proteolysis involved in protein catabolic process"/>
    <property type="evidence" value="ECO:0007669"/>
    <property type="project" value="TreeGrafter"/>
</dbReference>
<comment type="cofactor">
    <cofactor evidence="6">
        <name>Zn(2+)</name>
        <dbReference type="ChEBI" id="CHEBI:29105"/>
    </cofactor>
    <text evidence="6">Binds 1 zinc ion per subunit.</text>
</comment>
<keyword evidence="1 6" id="KW-0645">Protease</keyword>
<keyword evidence="10" id="KW-1185">Reference proteome</keyword>
<comment type="caution">
    <text evidence="9">The sequence shown here is derived from an EMBL/GenBank/DDBJ whole genome shotgun (WGS) entry which is preliminary data.</text>
</comment>
<evidence type="ECO:0000313" key="10">
    <source>
        <dbReference type="Proteomes" id="UP000318307"/>
    </source>
</evidence>
<evidence type="ECO:0000256" key="1">
    <source>
        <dbReference type="ARBA" id="ARBA00022670"/>
    </source>
</evidence>
<dbReference type="PROSITE" id="PS51257">
    <property type="entry name" value="PROKAR_LIPOPROTEIN"/>
    <property type="match status" value="1"/>
</dbReference>
<evidence type="ECO:0000256" key="2">
    <source>
        <dbReference type="ARBA" id="ARBA00022723"/>
    </source>
</evidence>
<dbReference type="GO" id="GO:0016020">
    <property type="term" value="C:membrane"/>
    <property type="evidence" value="ECO:0007669"/>
    <property type="project" value="TreeGrafter"/>
</dbReference>
<dbReference type="Gene3D" id="3.30.2010.10">
    <property type="entry name" value="Metalloproteases ('zincins'), catalytic domain"/>
    <property type="match status" value="1"/>
</dbReference>
<evidence type="ECO:0000256" key="7">
    <source>
        <dbReference type="SAM" id="SignalP"/>
    </source>
</evidence>